<reference evidence="2" key="1">
    <citation type="journal article" date="2018" name="PLoS Negl. Trop. Dis.">
        <title>An insight into the salivary gland and fat body transcriptome of Panstrongylus lignarius (Hemiptera: Heteroptera), the main vector of Chagas disease in Peru.</title>
        <authorList>
            <person name="Nevoa J.C."/>
            <person name="Mendes M.T."/>
            <person name="da Silva M.V."/>
            <person name="Soares S.C."/>
            <person name="Oliveira C.J.F."/>
            <person name="Ribeiro J.M.C."/>
        </authorList>
    </citation>
    <scope>NUCLEOTIDE SEQUENCE</scope>
</reference>
<name>A0A224XSB7_9HEMI</name>
<organism evidence="2">
    <name type="scientific">Panstrongylus lignarius</name>
    <dbReference type="NCBI Taxonomy" id="156445"/>
    <lineage>
        <taxon>Eukaryota</taxon>
        <taxon>Metazoa</taxon>
        <taxon>Ecdysozoa</taxon>
        <taxon>Arthropoda</taxon>
        <taxon>Hexapoda</taxon>
        <taxon>Insecta</taxon>
        <taxon>Pterygota</taxon>
        <taxon>Neoptera</taxon>
        <taxon>Paraneoptera</taxon>
        <taxon>Hemiptera</taxon>
        <taxon>Heteroptera</taxon>
        <taxon>Panheteroptera</taxon>
        <taxon>Cimicomorpha</taxon>
        <taxon>Reduviidae</taxon>
        <taxon>Triatominae</taxon>
        <taxon>Panstrongylus</taxon>
    </lineage>
</organism>
<keyword evidence="1" id="KW-0732">Signal</keyword>
<evidence type="ECO:0000313" key="2">
    <source>
        <dbReference type="EMBL" id="JAW15407.1"/>
    </source>
</evidence>
<protein>
    <submittedName>
        <fullName evidence="2">Putative secreted protein</fullName>
    </submittedName>
</protein>
<feature type="signal peptide" evidence="1">
    <location>
        <begin position="1"/>
        <end position="18"/>
    </location>
</feature>
<sequence>MATLQATFFLSAVGAAATKWSQASLYCPSGSHGLPNIRSLSSLANMSVHSRCLWWVGGTAGTSGHAFSTFQELQNCAASVPTVP</sequence>
<proteinExistence type="predicted"/>
<dbReference type="EMBL" id="GFTR01001019">
    <property type="protein sequence ID" value="JAW15407.1"/>
    <property type="molecule type" value="Transcribed_RNA"/>
</dbReference>
<feature type="chain" id="PRO_5013144071" evidence="1">
    <location>
        <begin position="19"/>
        <end position="84"/>
    </location>
</feature>
<evidence type="ECO:0000256" key="1">
    <source>
        <dbReference type="SAM" id="SignalP"/>
    </source>
</evidence>
<accession>A0A224XSB7</accession>
<dbReference type="AlphaFoldDB" id="A0A224XSB7"/>